<dbReference type="RefSeq" id="WP_169847172.1">
    <property type="nucleotide sequence ID" value="NZ_CP048813.1"/>
</dbReference>
<dbReference type="Proteomes" id="UP000183263">
    <property type="component" value="Unassembled WGS sequence"/>
</dbReference>
<sequence length="194" mass="20467">MGRALSRRVGVSRAGLALCALALVTQVSCAHAVDGEATEADRQPSSAVRQPSGAFEGVDPCSLVTSEEAREFSGAPVGKARRDLGPQLQSDPLGDSCSWDDTYLRIWFDVGEFEAREDSASTRLSGAVGRPANSASGDPGSCLAAISFTDDRVLTVSISPPTRTLANEPVDESNSVCDRSVPLLRDVITRVGWE</sequence>
<proteinExistence type="predicted"/>
<organism evidence="1 2">
    <name type="scientific">Rhodococcus triatomae</name>
    <dbReference type="NCBI Taxonomy" id="300028"/>
    <lineage>
        <taxon>Bacteria</taxon>
        <taxon>Bacillati</taxon>
        <taxon>Actinomycetota</taxon>
        <taxon>Actinomycetes</taxon>
        <taxon>Mycobacteriales</taxon>
        <taxon>Nocardiaceae</taxon>
        <taxon>Rhodococcus</taxon>
    </lineage>
</organism>
<dbReference type="AlphaFoldDB" id="A0A1G8NJS2"/>
<gene>
    <name evidence="1" type="ORF">SAMN05444695_11192</name>
</gene>
<protein>
    <recommendedName>
        <fullName evidence="3">DUF3558 domain-containing protein</fullName>
    </recommendedName>
</protein>
<evidence type="ECO:0000313" key="2">
    <source>
        <dbReference type="Proteomes" id="UP000183263"/>
    </source>
</evidence>
<accession>A0A1G8NJS2</accession>
<evidence type="ECO:0000313" key="1">
    <source>
        <dbReference type="EMBL" id="SDI80531.1"/>
    </source>
</evidence>
<name>A0A1G8NJS2_9NOCA</name>
<keyword evidence="2" id="KW-1185">Reference proteome</keyword>
<reference evidence="1 2" key="1">
    <citation type="submission" date="2016-10" db="EMBL/GenBank/DDBJ databases">
        <authorList>
            <person name="de Groot N.N."/>
        </authorList>
    </citation>
    <scope>NUCLEOTIDE SEQUENCE [LARGE SCALE GENOMIC DNA]</scope>
    <source>
        <strain evidence="1 2">DSM 44892</strain>
    </source>
</reference>
<dbReference type="Pfam" id="PF12079">
    <property type="entry name" value="DUF3558"/>
    <property type="match status" value="1"/>
</dbReference>
<evidence type="ECO:0008006" key="3">
    <source>
        <dbReference type="Google" id="ProtNLM"/>
    </source>
</evidence>
<dbReference type="InterPro" id="IPR024520">
    <property type="entry name" value="DUF3558"/>
</dbReference>
<dbReference type="EMBL" id="FNDN01000011">
    <property type="protein sequence ID" value="SDI80531.1"/>
    <property type="molecule type" value="Genomic_DNA"/>
</dbReference>